<evidence type="ECO:0000256" key="5">
    <source>
        <dbReference type="SAM" id="Phobius"/>
    </source>
</evidence>
<name>A0A7W7C993_9PSEU</name>
<dbReference type="EMBL" id="JACHMH010000001">
    <property type="protein sequence ID" value="MBB4676903.1"/>
    <property type="molecule type" value="Genomic_DNA"/>
</dbReference>
<dbReference type="Gene3D" id="1.20.1250.20">
    <property type="entry name" value="MFS general substrate transporter like domains"/>
    <property type="match status" value="2"/>
</dbReference>
<dbReference type="Proteomes" id="UP000533598">
    <property type="component" value="Unassembled WGS sequence"/>
</dbReference>
<evidence type="ECO:0000256" key="4">
    <source>
        <dbReference type="ARBA" id="ARBA00023136"/>
    </source>
</evidence>
<keyword evidence="2 5" id="KW-0812">Transmembrane</keyword>
<feature type="transmembrane region" description="Helical" evidence="5">
    <location>
        <begin position="354"/>
        <end position="374"/>
    </location>
</feature>
<dbReference type="InterPro" id="IPR047200">
    <property type="entry name" value="MFS_YcaD-like"/>
</dbReference>
<accession>A0A7W7C993</accession>
<gene>
    <name evidence="7" type="ORF">HNR67_003021</name>
</gene>
<feature type="transmembrane region" description="Helical" evidence="5">
    <location>
        <begin position="322"/>
        <end position="342"/>
    </location>
</feature>
<dbReference type="RefSeq" id="WP_185002708.1">
    <property type="nucleotide sequence ID" value="NZ_JACHMH010000001.1"/>
</dbReference>
<proteinExistence type="predicted"/>
<evidence type="ECO:0000259" key="6">
    <source>
        <dbReference type="PROSITE" id="PS50850"/>
    </source>
</evidence>
<dbReference type="Pfam" id="PF07690">
    <property type="entry name" value="MFS_1"/>
    <property type="match status" value="1"/>
</dbReference>
<dbReference type="PROSITE" id="PS50850">
    <property type="entry name" value="MFS"/>
    <property type="match status" value="1"/>
</dbReference>
<evidence type="ECO:0000313" key="7">
    <source>
        <dbReference type="EMBL" id="MBB4676903.1"/>
    </source>
</evidence>
<comment type="subcellular location">
    <subcellularLocation>
        <location evidence="1">Cell membrane</location>
        <topology evidence="1">Multi-pass membrane protein</topology>
    </subcellularLocation>
</comment>
<dbReference type="GO" id="GO:0022857">
    <property type="term" value="F:transmembrane transporter activity"/>
    <property type="evidence" value="ECO:0007669"/>
    <property type="project" value="InterPro"/>
</dbReference>
<feature type="transmembrane region" description="Helical" evidence="5">
    <location>
        <begin position="199"/>
        <end position="221"/>
    </location>
</feature>
<protein>
    <submittedName>
        <fullName evidence="7">MFS family permease</fullName>
    </submittedName>
</protein>
<keyword evidence="4 5" id="KW-0472">Membrane</keyword>
<keyword evidence="8" id="KW-1185">Reference proteome</keyword>
<dbReference type="InterPro" id="IPR011701">
    <property type="entry name" value="MFS"/>
</dbReference>
<evidence type="ECO:0000313" key="8">
    <source>
        <dbReference type="Proteomes" id="UP000533598"/>
    </source>
</evidence>
<feature type="transmembrane region" description="Helical" evidence="5">
    <location>
        <begin position="159"/>
        <end position="178"/>
    </location>
</feature>
<dbReference type="InterPro" id="IPR036259">
    <property type="entry name" value="MFS_trans_sf"/>
</dbReference>
<feature type="transmembrane region" description="Helical" evidence="5">
    <location>
        <begin position="289"/>
        <end position="310"/>
    </location>
</feature>
<evidence type="ECO:0000256" key="3">
    <source>
        <dbReference type="ARBA" id="ARBA00022989"/>
    </source>
</evidence>
<dbReference type="AlphaFoldDB" id="A0A7W7C993"/>
<reference evidence="7 8" key="1">
    <citation type="submission" date="2020-08" db="EMBL/GenBank/DDBJ databases">
        <title>Sequencing the genomes of 1000 actinobacteria strains.</title>
        <authorList>
            <person name="Klenk H.-P."/>
        </authorList>
    </citation>
    <scope>NUCLEOTIDE SEQUENCE [LARGE SCALE GENOMIC DNA]</scope>
    <source>
        <strain evidence="7 8">DSM 44230</strain>
    </source>
</reference>
<feature type="transmembrane region" description="Helical" evidence="5">
    <location>
        <begin position="35"/>
        <end position="60"/>
    </location>
</feature>
<feature type="transmembrane region" description="Helical" evidence="5">
    <location>
        <begin position="98"/>
        <end position="119"/>
    </location>
</feature>
<sequence>MLSRRWEPVAAVSTVAVVGLATGLAIPLVSLRLAAAGASSAVVGAAAALPALGILCAAPLTGPLTRRWTVKTVLLGALALSALSLLLLTTTADLTAWLVLRFTVGAAAGILLALGETWINEVAADGVRGRWVAVYTSVFTLCQVSGPGLLAWLGSGGSVPILVTVAAHLPGVLLLALTRCEVGGGHQQRSFGLLGFARRAPVIVLAVLMFSFFDSVVLALFPLYGMAYGHPEQVAVLLVGAVFAGDALLQVPLGWLADRVDRGRLHLACGVVVLLLALGLPVLMAHPVLLWPALVLLGGAAGGVYTLGLVRIGEGFRGADLVTANACATTVWGLGSLAGPPLGGLAVELLRPDGLMLALAAVTGLFLLSGRISVPRHGVSAR</sequence>
<dbReference type="SUPFAM" id="SSF103473">
    <property type="entry name" value="MFS general substrate transporter"/>
    <property type="match status" value="1"/>
</dbReference>
<dbReference type="CDD" id="cd17477">
    <property type="entry name" value="MFS_YcaD_like"/>
    <property type="match status" value="1"/>
</dbReference>
<dbReference type="GO" id="GO:0005886">
    <property type="term" value="C:plasma membrane"/>
    <property type="evidence" value="ECO:0007669"/>
    <property type="project" value="UniProtKB-SubCell"/>
</dbReference>
<feature type="transmembrane region" description="Helical" evidence="5">
    <location>
        <begin position="131"/>
        <end position="153"/>
    </location>
</feature>
<dbReference type="PANTHER" id="PTHR23521">
    <property type="entry name" value="TRANSPORTER MFS SUPERFAMILY"/>
    <property type="match status" value="1"/>
</dbReference>
<dbReference type="InterPro" id="IPR020846">
    <property type="entry name" value="MFS_dom"/>
</dbReference>
<keyword evidence="3 5" id="KW-1133">Transmembrane helix</keyword>
<feature type="transmembrane region" description="Helical" evidence="5">
    <location>
        <begin position="72"/>
        <end position="92"/>
    </location>
</feature>
<evidence type="ECO:0000256" key="1">
    <source>
        <dbReference type="ARBA" id="ARBA00004651"/>
    </source>
</evidence>
<feature type="transmembrane region" description="Helical" evidence="5">
    <location>
        <begin position="233"/>
        <end position="253"/>
    </location>
</feature>
<feature type="domain" description="Major facilitator superfamily (MFS) profile" evidence="6">
    <location>
        <begin position="1"/>
        <end position="378"/>
    </location>
</feature>
<comment type="caution">
    <text evidence="7">The sequence shown here is derived from an EMBL/GenBank/DDBJ whole genome shotgun (WGS) entry which is preliminary data.</text>
</comment>
<organism evidence="7 8">
    <name type="scientific">Crossiella cryophila</name>
    <dbReference type="NCBI Taxonomy" id="43355"/>
    <lineage>
        <taxon>Bacteria</taxon>
        <taxon>Bacillati</taxon>
        <taxon>Actinomycetota</taxon>
        <taxon>Actinomycetes</taxon>
        <taxon>Pseudonocardiales</taxon>
        <taxon>Pseudonocardiaceae</taxon>
        <taxon>Crossiella</taxon>
    </lineage>
</organism>
<dbReference type="PANTHER" id="PTHR23521:SF3">
    <property type="entry name" value="MFS TRANSPORTER"/>
    <property type="match status" value="1"/>
</dbReference>
<evidence type="ECO:0000256" key="2">
    <source>
        <dbReference type="ARBA" id="ARBA00022692"/>
    </source>
</evidence>
<feature type="transmembrane region" description="Helical" evidence="5">
    <location>
        <begin position="265"/>
        <end position="283"/>
    </location>
</feature>